<dbReference type="GeneID" id="19300316"/>
<evidence type="ECO:0000313" key="5">
    <source>
        <dbReference type="EMBL" id="EPQ53257.1"/>
    </source>
</evidence>
<gene>
    <name evidence="5" type="ORF">GLOTRDRAFT_117274</name>
</gene>
<dbReference type="OrthoDB" id="10251242at2759"/>
<dbReference type="RefSeq" id="XP_007868530.1">
    <property type="nucleotide sequence ID" value="XM_007870339.1"/>
</dbReference>
<sequence>MSQSASLPPASRPYFEGTEYAPLLAQDARFHEWCREDEYHAARLVKPDPVVDHVIRNTKEKGLPAIFISPMQGKFLGIMVKVTGARRVLELGTLGGLSAIYMARALPADGQLVTLEYSPKHAEVAKENIAHAGLSSKVQIIVGDGSASLEKLRADGAPPFDMAFIDADSEHVADYVRLAKPLLRQGALVLVDNMVNAGWVSDPSVTDDTRVAGVRRLLEQLKDDAELEATTVQTVGVRYWDGFLAAVKL</sequence>
<dbReference type="eggNOG" id="KOG1663">
    <property type="taxonomic scope" value="Eukaryota"/>
</dbReference>
<dbReference type="GO" id="GO:0032259">
    <property type="term" value="P:methylation"/>
    <property type="evidence" value="ECO:0007669"/>
    <property type="project" value="UniProtKB-KW"/>
</dbReference>
<dbReference type="PROSITE" id="PS51682">
    <property type="entry name" value="SAM_OMT_I"/>
    <property type="match status" value="1"/>
</dbReference>
<evidence type="ECO:0000256" key="4">
    <source>
        <dbReference type="ARBA" id="ARBA00023453"/>
    </source>
</evidence>
<keyword evidence="1 5" id="KW-0489">Methyltransferase</keyword>
<comment type="similarity">
    <text evidence="4">Belongs to the class I-like SAM-binding methyltransferase superfamily. Cation-dependent O-methyltransferase family.</text>
</comment>
<keyword evidence="6" id="KW-1185">Reference proteome</keyword>
<keyword evidence="3" id="KW-0949">S-adenosyl-L-methionine</keyword>
<evidence type="ECO:0000256" key="2">
    <source>
        <dbReference type="ARBA" id="ARBA00022679"/>
    </source>
</evidence>
<reference evidence="5 6" key="1">
    <citation type="journal article" date="2012" name="Science">
        <title>The Paleozoic origin of enzymatic lignin decomposition reconstructed from 31 fungal genomes.</title>
        <authorList>
            <person name="Floudas D."/>
            <person name="Binder M."/>
            <person name="Riley R."/>
            <person name="Barry K."/>
            <person name="Blanchette R.A."/>
            <person name="Henrissat B."/>
            <person name="Martinez A.T."/>
            <person name="Otillar R."/>
            <person name="Spatafora J.W."/>
            <person name="Yadav J.S."/>
            <person name="Aerts A."/>
            <person name="Benoit I."/>
            <person name="Boyd A."/>
            <person name="Carlson A."/>
            <person name="Copeland A."/>
            <person name="Coutinho P.M."/>
            <person name="de Vries R.P."/>
            <person name="Ferreira P."/>
            <person name="Findley K."/>
            <person name="Foster B."/>
            <person name="Gaskell J."/>
            <person name="Glotzer D."/>
            <person name="Gorecki P."/>
            <person name="Heitman J."/>
            <person name="Hesse C."/>
            <person name="Hori C."/>
            <person name="Igarashi K."/>
            <person name="Jurgens J.A."/>
            <person name="Kallen N."/>
            <person name="Kersten P."/>
            <person name="Kohler A."/>
            <person name="Kuees U."/>
            <person name="Kumar T.K.A."/>
            <person name="Kuo A."/>
            <person name="LaButti K."/>
            <person name="Larrondo L.F."/>
            <person name="Lindquist E."/>
            <person name="Ling A."/>
            <person name="Lombard V."/>
            <person name="Lucas S."/>
            <person name="Lundell T."/>
            <person name="Martin R."/>
            <person name="McLaughlin D.J."/>
            <person name="Morgenstern I."/>
            <person name="Morin E."/>
            <person name="Murat C."/>
            <person name="Nagy L.G."/>
            <person name="Nolan M."/>
            <person name="Ohm R.A."/>
            <person name="Patyshakuliyeva A."/>
            <person name="Rokas A."/>
            <person name="Ruiz-Duenas F.J."/>
            <person name="Sabat G."/>
            <person name="Salamov A."/>
            <person name="Samejima M."/>
            <person name="Schmutz J."/>
            <person name="Slot J.C."/>
            <person name="St John F."/>
            <person name="Stenlid J."/>
            <person name="Sun H."/>
            <person name="Sun S."/>
            <person name="Syed K."/>
            <person name="Tsang A."/>
            <person name="Wiebenga A."/>
            <person name="Young D."/>
            <person name="Pisabarro A."/>
            <person name="Eastwood D.C."/>
            <person name="Martin F."/>
            <person name="Cullen D."/>
            <person name="Grigoriev I.V."/>
            <person name="Hibbett D.S."/>
        </authorList>
    </citation>
    <scope>NUCLEOTIDE SEQUENCE [LARGE SCALE GENOMIC DNA]</scope>
    <source>
        <strain evidence="5 6">ATCC 11539</strain>
    </source>
</reference>
<dbReference type="Pfam" id="PF01596">
    <property type="entry name" value="Methyltransf_3"/>
    <property type="match status" value="1"/>
</dbReference>
<dbReference type="Gene3D" id="3.40.50.150">
    <property type="entry name" value="Vaccinia Virus protein VP39"/>
    <property type="match status" value="1"/>
</dbReference>
<name>S7Q166_GLOTA</name>
<dbReference type="InterPro" id="IPR050362">
    <property type="entry name" value="Cation-dep_OMT"/>
</dbReference>
<proteinExistence type="inferred from homology"/>
<evidence type="ECO:0000256" key="1">
    <source>
        <dbReference type="ARBA" id="ARBA00022603"/>
    </source>
</evidence>
<dbReference type="InterPro" id="IPR002935">
    <property type="entry name" value="SAM_O-MeTrfase"/>
</dbReference>
<keyword evidence="2 5" id="KW-0808">Transferase</keyword>
<evidence type="ECO:0000256" key="3">
    <source>
        <dbReference type="ARBA" id="ARBA00022691"/>
    </source>
</evidence>
<dbReference type="Proteomes" id="UP000030669">
    <property type="component" value="Unassembled WGS sequence"/>
</dbReference>
<protein>
    <submittedName>
        <fullName evidence="5">S-adenosyl-L-methionine-dependent methyltransferase</fullName>
    </submittedName>
</protein>
<dbReference type="OMA" id="THIGKDH"/>
<dbReference type="InterPro" id="IPR029063">
    <property type="entry name" value="SAM-dependent_MTases_sf"/>
</dbReference>
<dbReference type="AlphaFoldDB" id="S7Q166"/>
<accession>S7Q166</accession>
<evidence type="ECO:0000313" key="6">
    <source>
        <dbReference type="Proteomes" id="UP000030669"/>
    </source>
</evidence>
<organism evidence="5 6">
    <name type="scientific">Gloeophyllum trabeum (strain ATCC 11539 / FP-39264 / Madison 617)</name>
    <name type="common">Brown rot fungus</name>
    <dbReference type="NCBI Taxonomy" id="670483"/>
    <lineage>
        <taxon>Eukaryota</taxon>
        <taxon>Fungi</taxon>
        <taxon>Dikarya</taxon>
        <taxon>Basidiomycota</taxon>
        <taxon>Agaricomycotina</taxon>
        <taxon>Agaricomycetes</taxon>
        <taxon>Gloeophyllales</taxon>
        <taxon>Gloeophyllaceae</taxon>
        <taxon>Gloeophyllum</taxon>
    </lineage>
</organism>
<dbReference type="EMBL" id="KB469306">
    <property type="protein sequence ID" value="EPQ53257.1"/>
    <property type="molecule type" value="Genomic_DNA"/>
</dbReference>
<dbReference type="GO" id="GO:0008757">
    <property type="term" value="F:S-adenosylmethionine-dependent methyltransferase activity"/>
    <property type="evidence" value="ECO:0007669"/>
    <property type="project" value="TreeGrafter"/>
</dbReference>
<dbReference type="GO" id="GO:0008171">
    <property type="term" value="F:O-methyltransferase activity"/>
    <property type="evidence" value="ECO:0007669"/>
    <property type="project" value="InterPro"/>
</dbReference>
<dbReference type="HOGENOM" id="CLU_067676_8_0_1"/>
<dbReference type="STRING" id="670483.S7Q166"/>
<dbReference type="KEGG" id="gtr:GLOTRDRAFT_117274"/>
<dbReference type="SUPFAM" id="SSF53335">
    <property type="entry name" value="S-adenosyl-L-methionine-dependent methyltransferases"/>
    <property type="match status" value="1"/>
</dbReference>
<dbReference type="PANTHER" id="PTHR10509">
    <property type="entry name" value="O-METHYLTRANSFERASE-RELATED"/>
    <property type="match status" value="1"/>
</dbReference>
<dbReference type="CDD" id="cd02440">
    <property type="entry name" value="AdoMet_MTases"/>
    <property type="match status" value="1"/>
</dbReference>
<dbReference type="PANTHER" id="PTHR10509:SF14">
    <property type="entry name" value="CAFFEOYL-COA O-METHYLTRANSFERASE 3-RELATED"/>
    <property type="match status" value="1"/>
</dbReference>